<dbReference type="EMBL" id="FNCV01000005">
    <property type="protein sequence ID" value="SDH25764.1"/>
    <property type="molecule type" value="Genomic_DNA"/>
</dbReference>
<keyword evidence="3" id="KW-0808">Transferase</keyword>
<dbReference type="RefSeq" id="WP_092618758.1">
    <property type="nucleotide sequence ID" value="NZ_FNCV01000005.1"/>
</dbReference>
<keyword evidence="4" id="KW-0125">Carotenoid biosynthesis</keyword>
<dbReference type="FunFam" id="1.10.600.10:FF:000020">
    <property type="entry name" value="Phytoene synthase"/>
    <property type="match status" value="1"/>
</dbReference>
<dbReference type="PROSITE" id="PS01045">
    <property type="entry name" value="SQUALEN_PHYTOEN_SYN_2"/>
    <property type="match status" value="1"/>
</dbReference>
<dbReference type="GO" id="GO:0051996">
    <property type="term" value="F:squalene synthase [NAD(P)H] activity"/>
    <property type="evidence" value="ECO:0007669"/>
    <property type="project" value="InterPro"/>
</dbReference>
<name>A0A1G8AY43_9PROT</name>
<dbReference type="SUPFAM" id="SSF48576">
    <property type="entry name" value="Terpenoid synthases"/>
    <property type="match status" value="1"/>
</dbReference>
<dbReference type="InterPro" id="IPR033904">
    <property type="entry name" value="Trans_IPPS_HH"/>
</dbReference>
<dbReference type="SFLD" id="SFLDG01212">
    <property type="entry name" value="Phytoene_synthase_like"/>
    <property type="match status" value="1"/>
</dbReference>
<dbReference type="InterPro" id="IPR019845">
    <property type="entry name" value="Squalene/phytoene_synthase_CS"/>
</dbReference>
<accession>A0A1G8AY43</accession>
<proteinExistence type="inferred from homology"/>
<organism evidence="6 7">
    <name type="scientific">Roseospirillum parvum</name>
    <dbReference type="NCBI Taxonomy" id="83401"/>
    <lineage>
        <taxon>Bacteria</taxon>
        <taxon>Pseudomonadati</taxon>
        <taxon>Pseudomonadota</taxon>
        <taxon>Alphaproteobacteria</taxon>
        <taxon>Rhodospirillales</taxon>
        <taxon>Rhodospirillaceae</taxon>
        <taxon>Roseospirillum</taxon>
    </lineage>
</organism>
<dbReference type="InterPro" id="IPR002060">
    <property type="entry name" value="Squ/phyt_synthse"/>
</dbReference>
<dbReference type="InterPro" id="IPR008949">
    <property type="entry name" value="Isoprenoid_synthase_dom_sf"/>
</dbReference>
<dbReference type="OrthoDB" id="9807580at2"/>
<dbReference type="CDD" id="cd00683">
    <property type="entry name" value="Trans_IPPS_HH"/>
    <property type="match status" value="1"/>
</dbReference>
<evidence type="ECO:0000313" key="6">
    <source>
        <dbReference type="EMBL" id="SDH25764.1"/>
    </source>
</evidence>
<dbReference type="InterPro" id="IPR044843">
    <property type="entry name" value="Trans_IPPS_bact-type"/>
</dbReference>
<evidence type="ECO:0000256" key="3">
    <source>
        <dbReference type="ARBA" id="ARBA00022679"/>
    </source>
</evidence>
<dbReference type="GO" id="GO:0016117">
    <property type="term" value="P:carotenoid biosynthetic process"/>
    <property type="evidence" value="ECO:0007669"/>
    <property type="project" value="UniProtKB-KW"/>
</dbReference>
<comment type="similarity">
    <text evidence="2">Belongs to the phytoene/squalene synthase family.</text>
</comment>
<dbReference type="SFLD" id="SFLDS00005">
    <property type="entry name" value="Isoprenoid_Synthase_Type_I"/>
    <property type="match status" value="1"/>
</dbReference>
<evidence type="ECO:0000313" key="7">
    <source>
        <dbReference type="Proteomes" id="UP000217076"/>
    </source>
</evidence>
<evidence type="ECO:0000256" key="1">
    <source>
        <dbReference type="ARBA" id="ARBA00004684"/>
    </source>
</evidence>
<gene>
    <name evidence="6" type="ORF">SAMN05421742_105143</name>
</gene>
<dbReference type="Gene3D" id="1.10.600.10">
    <property type="entry name" value="Farnesyl Diphosphate Synthase"/>
    <property type="match status" value="1"/>
</dbReference>
<dbReference type="SFLD" id="SFLDG01018">
    <property type="entry name" value="Squalene/Phytoene_Synthase_Lik"/>
    <property type="match status" value="1"/>
</dbReference>
<dbReference type="Proteomes" id="UP000217076">
    <property type="component" value="Unassembled WGS sequence"/>
</dbReference>
<comment type="cofactor">
    <cofactor evidence="5">
        <name>ATP</name>
        <dbReference type="ChEBI" id="CHEBI:30616"/>
    </cofactor>
</comment>
<dbReference type="STRING" id="83401.SAMN05421742_105143"/>
<dbReference type="PROSITE" id="PS01044">
    <property type="entry name" value="SQUALEN_PHYTOEN_SYN_1"/>
    <property type="match status" value="1"/>
</dbReference>
<dbReference type="AlphaFoldDB" id="A0A1G8AY43"/>
<evidence type="ECO:0000256" key="2">
    <source>
        <dbReference type="ARBA" id="ARBA00006251"/>
    </source>
</evidence>
<evidence type="ECO:0000256" key="5">
    <source>
        <dbReference type="ARBA" id="ARBA00053028"/>
    </source>
</evidence>
<keyword evidence="7" id="KW-1185">Reference proteome</keyword>
<reference evidence="7" key="1">
    <citation type="submission" date="2016-10" db="EMBL/GenBank/DDBJ databases">
        <authorList>
            <person name="Varghese N."/>
            <person name="Submissions S."/>
        </authorList>
    </citation>
    <scope>NUCLEOTIDE SEQUENCE [LARGE SCALE GENOMIC DNA]</scope>
    <source>
        <strain evidence="7">930I</strain>
    </source>
</reference>
<protein>
    <submittedName>
        <fullName evidence="6">Phytoene synthase</fullName>
    </submittedName>
</protein>
<dbReference type="GO" id="GO:0004311">
    <property type="term" value="F:geranylgeranyl diphosphate synthase activity"/>
    <property type="evidence" value="ECO:0007669"/>
    <property type="project" value="InterPro"/>
</dbReference>
<dbReference type="Pfam" id="PF00494">
    <property type="entry name" value="SQS_PSY"/>
    <property type="match status" value="1"/>
</dbReference>
<sequence>MGATWLKPDFGRRRDKAACREMIRGGSRSFFFASLLLPPPLRDPAYAIYAFCRLSDDTVDDCEVTGLAPVESLYERLDLAYAGRPLDTPADRAFAETVDLYGIPRALPAALLEGMAWDCQDKRYETLEDLHDYAARVAGTVGAMMSLLLGARDPVVVARACDLGVAMQLTNICRDVGEDARRGRIYLPRAWMRGVGLDPECWLADPKPGPALASIVKRLLAEADRLYDRAATGIAGLPSGCRPAIHAARLFYREIGYDVLRAGGDSVTRRAVVPGDRKAALVASALAAAARRTEVDPSPPLVCNRFLVDAARNAPEPKLEPGPLGRAMRRIDNRVGWTVELFLELEQRERAAQMAAAARG</sequence>
<dbReference type="PANTHER" id="PTHR31480">
    <property type="entry name" value="BIFUNCTIONAL LYCOPENE CYCLASE/PHYTOENE SYNTHASE"/>
    <property type="match status" value="1"/>
</dbReference>
<evidence type="ECO:0000256" key="4">
    <source>
        <dbReference type="ARBA" id="ARBA00022746"/>
    </source>
</evidence>
<comment type="pathway">
    <text evidence="1">Carotenoid biosynthesis; phytoene biosynthesis.</text>
</comment>